<dbReference type="AlphaFoldDB" id="A0A2G9URE1"/>
<dbReference type="Proteomes" id="UP000230423">
    <property type="component" value="Unassembled WGS sequence"/>
</dbReference>
<dbReference type="OrthoDB" id="5829424at2759"/>
<protein>
    <submittedName>
        <fullName evidence="1">Uncharacterized protein</fullName>
    </submittedName>
</protein>
<organism evidence="1 2">
    <name type="scientific">Teladorsagia circumcincta</name>
    <name type="common">Brown stomach worm</name>
    <name type="synonym">Ostertagia circumcincta</name>
    <dbReference type="NCBI Taxonomy" id="45464"/>
    <lineage>
        <taxon>Eukaryota</taxon>
        <taxon>Metazoa</taxon>
        <taxon>Ecdysozoa</taxon>
        <taxon>Nematoda</taxon>
        <taxon>Chromadorea</taxon>
        <taxon>Rhabditida</taxon>
        <taxon>Rhabditina</taxon>
        <taxon>Rhabditomorpha</taxon>
        <taxon>Strongyloidea</taxon>
        <taxon>Trichostrongylidae</taxon>
        <taxon>Teladorsagia</taxon>
    </lineage>
</organism>
<evidence type="ECO:0000313" key="1">
    <source>
        <dbReference type="EMBL" id="PIO72841.1"/>
    </source>
</evidence>
<name>A0A2G9URE1_TELCI</name>
<reference evidence="1 2" key="1">
    <citation type="submission" date="2015-09" db="EMBL/GenBank/DDBJ databases">
        <title>Draft genome of the parasitic nematode Teladorsagia circumcincta isolate WARC Sus (inbred).</title>
        <authorList>
            <person name="Mitreva M."/>
        </authorList>
    </citation>
    <scope>NUCLEOTIDE SEQUENCE [LARGE SCALE GENOMIC DNA]</scope>
    <source>
        <strain evidence="1 2">S</strain>
    </source>
</reference>
<keyword evidence="2" id="KW-1185">Reference proteome</keyword>
<evidence type="ECO:0000313" key="2">
    <source>
        <dbReference type="Proteomes" id="UP000230423"/>
    </source>
</evidence>
<accession>A0A2G9URE1</accession>
<dbReference type="EMBL" id="KZ345584">
    <property type="protein sequence ID" value="PIO72841.1"/>
    <property type="molecule type" value="Genomic_DNA"/>
</dbReference>
<sequence length="67" mass="7784">MDGVRNLPISTRLRIRLQLCNEQPKRLFKKTLEISLPEVLVPLADTVRNEYNQMVFAVFVPSDDLNQ</sequence>
<gene>
    <name evidence="1" type="ORF">TELCIR_05219</name>
</gene>
<proteinExistence type="predicted"/>